<evidence type="ECO:0000313" key="2">
    <source>
        <dbReference type="Proteomes" id="UP001516023"/>
    </source>
</evidence>
<sequence>MDKRFTTNNINDPSKIPQEAINTIPTDSITYQTYLQSESTLDQLTSQRLSDSQLQLLSLSPTSNHDDSNEFIKYCNNGPSMPGFYSKIRVIPVMSGRVYERWIRLGYSMSMSCGFRGVYREGGGQSEAWDEDCHGIGMLDDTSTIRIDGRSHFRPPRPGRMFDLCFRFESQFDGFMGNEEQGISDKMRQLADETFYMPMCGFAESSAITLAYMCAASGRGPGGGGEENEMRGPLRPGDLDPHEVECLKLKGMLNSLAQKRMGKALLKRVSLNFL</sequence>
<dbReference type="Proteomes" id="UP001516023">
    <property type="component" value="Unassembled WGS sequence"/>
</dbReference>
<evidence type="ECO:0000313" key="1">
    <source>
        <dbReference type="EMBL" id="KAL3802537.1"/>
    </source>
</evidence>
<reference evidence="1 2" key="1">
    <citation type="journal article" date="2020" name="G3 (Bethesda)">
        <title>Improved Reference Genome for Cyclotella cryptica CCMP332, a Model for Cell Wall Morphogenesis, Salinity Adaptation, and Lipid Production in Diatoms (Bacillariophyta).</title>
        <authorList>
            <person name="Roberts W.R."/>
            <person name="Downey K.M."/>
            <person name="Ruck E.C."/>
            <person name="Traller J.C."/>
            <person name="Alverson A.J."/>
        </authorList>
    </citation>
    <scope>NUCLEOTIDE SEQUENCE [LARGE SCALE GENOMIC DNA]</scope>
    <source>
        <strain evidence="1 2">CCMP332</strain>
    </source>
</reference>
<dbReference type="EMBL" id="JABMIG020000019">
    <property type="protein sequence ID" value="KAL3802537.1"/>
    <property type="molecule type" value="Genomic_DNA"/>
</dbReference>
<name>A0ABD3QR22_9STRA</name>
<dbReference type="AlphaFoldDB" id="A0ABD3QR22"/>
<comment type="caution">
    <text evidence="1">The sequence shown here is derived from an EMBL/GenBank/DDBJ whole genome shotgun (WGS) entry which is preliminary data.</text>
</comment>
<keyword evidence="2" id="KW-1185">Reference proteome</keyword>
<gene>
    <name evidence="1" type="ORF">HJC23_012556</name>
</gene>
<protein>
    <submittedName>
        <fullName evidence="1">Uncharacterized protein</fullName>
    </submittedName>
</protein>
<organism evidence="1 2">
    <name type="scientific">Cyclotella cryptica</name>
    <dbReference type="NCBI Taxonomy" id="29204"/>
    <lineage>
        <taxon>Eukaryota</taxon>
        <taxon>Sar</taxon>
        <taxon>Stramenopiles</taxon>
        <taxon>Ochrophyta</taxon>
        <taxon>Bacillariophyta</taxon>
        <taxon>Coscinodiscophyceae</taxon>
        <taxon>Thalassiosirophycidae</taxon>
        <taxon>Stephanodiscales</taxon>
        <taxon>Stephanodiscaceae</taxon>
        <taxon>Cyclotella</taxon>
    </lineage>
</organism>
<accession>A0ABD3QR22</accession>
<proteinExistence type="predicted"/>